<name>A0A2X0PE64_9LACT</name>
<dbReference type="Proteomes" id="UP000279235">
    <property type="component" value="Unassembled WGS sequence"/>
</dbReference>
<feature type="transmembrane region" description="Helical" evidence="1">
    <location>
        <begin position="135"/>
        <end position="156"/>
    </location>
</feature>
<reference evidence="2" key="5">
    <citation type="submission" date="2023-10" db="EMBL/GenBank/DDBJ databases">
        <title>Production of high quality cheese from raw caw milk (raw cheese).</title>
        <authorList>
            <person name="Samouris G."/>
        </authorList>
    </citation>
    <scope>NUCLEOTIDE SEQUENCE</scope>
    <source>
        <strain evidence="2">M17-3</strain>
    </source>
</reference>
<evidence type="ECO:0000313" key="7">
    <source>
        <dbReference type="Proteomes" id="UP000317167"/>
    </source>
</evidence>
<evidence type="ECO:0000313" key="6">
    <source>
        <dbReference type="Proteomes" id="UP000279235"/>
    </source>
</evidence>
<dbReference type="EMBL" id="OGTW02000020">
    <property type="protein sequence ID" value="SPS10886.1"/>
    <property type="molecule type" value="Genomic_DNA"/>
</dbReference>
<reference evidence="5 7" key="4">
    <citation type="submission" date="2019-07" db="EMBL/GenBank/DDBJ databases">
        <title>Draft genome of 7 Lactococcus lactis strains isolated from an artisanal cheese production.</title>
        <authorList>
            <person name="Biolcati F."/>
            <person name="Bottero M.T."/>
            <person name="Dalmasso A."/>
            <person name="Mcauliffe O."/>
        </authorList>
    </citation>
    <scope>NUCLEOTIDE SEQUENCE [LARGE SCALE GENOMIC DNA]</scope>
    <source>
        <strain evidence="5 7">MRS45.2</strain>
    </source>
</reference>
<dbReference type="EMBL" id="OGTW01000020">
    <property type="protein sequence ID" value="SPB24314.1"/>
    <property type="molecule type" value="Genomic_DNA"/>
</dbReference>
<gene>
    <name evidence="3" type="ORF">AMHIJAGA_00819</name>
    <name evidence="5" type="ORF">FNJ53_12230</name>
    <name evidence="2" type="ORF">RZO31_00300</name>
</gene>
<sequence length="177" mass="20855">MTTQDNIFPIIIIILGVIAFLYFARNIYWWSIPNEIVMKSHLRTKSLKELEMRFQEAIKVNVTKAIMVTVFLMLFISTSIFYLTPIYEQQVSYKNLELVRDKEEYQKASDKGKETIIEQYFDTTNFKNTSKETEIAVKSTIYMFLIPLVILSYIGAVKKVRTTAIYEIINERENHKI</sequence>
<keyword evidence="1" id="KW-1133">Transmembrane helix</keyword>
<dbReference type="EMBL" id="VJWV01000017">
    <property type="protein sequence ID" value="TRW72294.1"/>
    <property type="molecule type" value="Genomic_DNA"/>
</dbReference>
<evidence type="ECO:0000313" key="2">
    <source>
        <dbReference type="EMBL" id="MDV2631320.1"/>
    </source>
</evidence>
<dbReference type="EMBL" id="JAWHVL010000001">
    <property type="protein sequence ID" value="MDV2631320.1"/>
    <property type="molecule type" value="Genomic_DNA"/>
</dbReference>
<evidence type="ECO:0000313" key="3">
    <source>
        <dbReference type="EMBL" id="SPB24314.1"/>
    </source>
</evidence>
<evidence type="ECO:0000313" key="4">
    <source>
        <dbReference type="EMBL" id="SPS10886.1"/>
    </source>
</evidence>
<proteinExistence type="predicted"/>
<keyword evidence="1" id="KW-0472">Membrane</keyword>
<evidence type="ECO:0000313" key="5">
    <source>
        <dbReference type="EMBL" id="TRW72294.1"/>
    </source>
</evidence>
<feature type="transmembrane region" description="Helical" evidence="1">
    <location>
        <begin position="6"/>
        <end position="24"/>
    </location>
</feature>
<dbReference type="AlphaFoldDB" id="A0A2X0PE64"/>
<reference evidence="6" key="3">
    <citation type="submission" date="2018-05" db="EMBL/GenBank/DDBJ databases">
        <authorList>
            <person name="Duru I."/>
        </authorList>
    </citation>
    <scope>NUCLEOTIDE SEQUENCE [LARGE SCALE GENOMIC DNA]</scope>
</reference>
<reference evidence="3" key="1">
    <citation type="submission" date="2018-01" db="EMBL/GenBank/DDBJ databases">
        <authorList>
            <person name="Gaut B.S."/>
            <person name="Morton B.R."/>
            <person name="Clegg M.T."/>
            <person name="Duvall M.R."/>
        </authorList>
    </citation>
    <scope>NUCLEOTIDE SEQUENCE</scope>
    <source>
        <strain evidence="3">Lactococcus lactis</strain>
    </source>
</reference>
<dbReference type="Proteomes" id="UP001186047">
    <property type="component" value="Unassembled WGS sequence"/>
</dbReference>
<dbReference type="RefSeq" id="WP_032398625.1">
    <property type="nucleotide sequence ID" value="NZ_CP093963.1"/>
</dbReference>
<feature type="transmembrane region" description="Helical" evidence="1">
    <location>
        <begin position="62"/>
        <end position="83"/>
    </location>
</feature>
<keyword evidence="1" id="KW-0812">Transmembrane</keyword>
<evidence type="ECO:0000256" key="1">
    <source>
        <dbReference type="SAM" id="Phobius"/>
    </source>
</evidence>
<reference evidence="4" key="2">
    <citation type="submission" date="2018-05" db="EMBL/GenBank/DDBJ databases">
        <authorList>
            <person name="Lanie J.A."/>
            <person name="Ng W.-L."/>
            <person name="Kazmierczak K.M."/>
            <person name="Andrzejewski T.M."/>
            <person name="Davidsen T.M."/>
            <person name="Wayne K.J."/>
            <person name="Tettelin H."/>
            <person name="Glass J.I."/>
            <person name="Rusch D."/>
            <person name="Podicherti R."/>
            <person name="Tsui H.-C.T."/>
            <person name="Winkler M.E."/>
        </authorList>
    </citation>
    <scope>NUCLEOTIDE SEQUENCE</scope>
    <source>
        <strain evidence="4">Lactococcus lactis</strain>
    </source>
</reference>
<dbReference type="Proteomes" id="UP000317167">
    <property type="component" value="Unassembled WGS sequence"/>
</dbReference>
<protein>
    <submittedName>
        <fullName evidence="3">Uncharacterized protein</fullName>
    </submittedName>
</protein>
<organism evidence="3">
    <name type="scientific">Lactococcus lactis</name>
    <dbReference type="NCBI Taxonomy" id="1358"/>
    <lineage>
        <taxon>Bacteria</taxon>
        <taxon>Bacillati</taxon>
        <taxon>Bacillota</taxon>
        <taxon>Bacilli</taxon>
        <taxon>Lactobacillales</taxon>
        <taxon>Streptococcaceae</taxon>
        <taxon>Lactococcus</taxon>
    </lineage>
</organism>
<accession>A0A2X0PE64</accession>